<evidence type="ECO:0000256" key="14">
    <source>
        <dbReference type="ARBA" id="ARBA00023310"/>
    </source>
</evidence>
<keyword evidence="11" id="KW-0406">Ion transport</keyword>
<keyword evidence="6" id="KW-0813">Transport</keyword>
<keyword evidence="9" id="KW-0375">Hydrogen ion transport</keyword>
<name>A0A1J0PJT3_9ROSI</name>
<evidence type="ECO:0000313" key="16">
    <source>
        <dbReference type="EMBL" id="APD51390.1"/>
    </source>
</evidence>
<keyword evidence="8 15" id="KW-0812">Transmembrane</keyword>
<evidence type="ECO:0000256" key="5">
    <source>
        <dbReference type="ARBA" id="ARBA00017388"/>
    </source>
</evidence>
<dbReference type="InterPro" id="IPR044988">
    <property type="entry name" value="MI25_plants"/>
</dbReference>
<proteinExistence type="inferred from homology"/>
<dbReference type="AlphaFoldDB" id="A0A1J0PJT3"/>
<dbReference type="InterPro" id="IPR008688">
    <property type="entry name" value="ATP_synth_Bsub_B/MI25"/>
</dbReference>
<evidence type="ECO:0000256" key="15">
    <source>
        <dbReference type="SAM" id="Phobius"/>
    </source>
</evidence>
<comment type="subcellular location">
    <subcellularLocation>
        <location evidence="2">Mitochondrion membrane</location>
        <topology evidence="2">Single-pass membrane protein</topology>
    </subcellularLocation>
</comment>
<dbReference type="Pfam" id="PF05405">
    <property type="entry name" value="Mt_ATP-synt_B"/>
    <property type="match status" value="1"/>
</dbReference>
<evidence type="ECO:0000256" key="10">
    <source>
        <dbReference type="ARBA" id="ARBA00022989"/>
    </source>
</evidence>
<dbReference type="GO" id="GO:0015078">
    <property type="term" value="F:proton transmembrane transporter activity"/>
    <property type="evidence" value="ECO:0007669"/>
    <property type="project" value="InterPro"/>
</dbReference>
<feature type="transmembrane region" description="Helical" evidence="15">
    <location>
        <begin position="29"/>
        <end position="46"/>
    </location>
</feature>
<reference evidence="16" key="1">
    <citation type="journal article" date="2016" name="Genome Biol. Evol.">
        <title>Loss of a trans-splicing nad1 intron from Geraniaceae and transfer of the maturase gene matR to the nucleus in Pelargonium.</title>
        <authorList>
            <person name="Grewe F."/>
            <person name="Zhu A."/>
            <person name="Mower J.P."/>
        </authorList>
    </citation>
    <scope>NUCLEOTIDE SEQUENCE</scope>
</reference>
<sequence>MTTAKKLLYFTLLIITLSSKQIIIYNEEILVASCFIIFIILIRKSFGKTFQGILDGRLQAIREELQQFLTPNEELLLKAKEEEAHFRTSLLVCVTIIESLPGSCFRPNCEKTVLTLLTRCLQNQFLSLQGALSLSHTHVKENLIGAFELSVRESFSTATKDKLLPGC</sequence>
<evidence type="ECO:0000256" key="1">
    <source>
        <dbReference type="ARBA" id="ARBA00003096"/>
    </source>
</evidence>
<dbReference type="PANTHER" id="PTHR37774">
    <property type="entry name" value="ATP SYNTHASE PROTEIN MI25-RELATED"/>
    <property type="match status" value="1"/>
</dbReference>
<dbReference type="PANTHER" id="PTHR37774:SF4">
    <property type="entry name" value="ATP SYNTHASE PROTEIN MI25"/>
    <property type="match status" value="1"/>
</dbReference>
<comment type="similarity">
    <text evidence="3">Belongs to the ATPase protein MI25 family.</text>
</comment>
<comment type="subunit">
    <text evidence="4">F-type ATPases have 2 components, CF(1) - the catalytic core - and CF(0) - the membrane proton channel. CF(1) has five subunits: alpha(3), beta(3), gamma(1), delta(1), epsilon(1). CF(0) has three main subunits: a, b and c.</text>
</comment>
<keyword evidence="12 16" id="KW-0496">Mitochondrion</keyword>
<comment type="function">
    <text evidence="1">This is one of the chains of the nonenzymatic component (CF(0) subunit) of the mitochondrial ATPase complex.</text>
</comment>
<keyword evidence="13 15" id="KW-0472">Membrane</keyword>
<evidence type="ECO:0000256" key="11">
    <source>
        <dbReference type="ARBA" id="ARBA00023065"/>
    </source>
</evidence>
<evidence type="ECO:0000256" key="6">
    <source>
        <dbReference type="ARBA" id="ARBA00022448"/>
    </source>
</evidence>
<evidence type="ECO:0000256" key="4">
    <source>
        <dbReference type="ARBA" id="ARBA00011648"/>
    </source>
</evidence>
<evidence type="ECO:0000256" key="12">
    <source>
        <dbReference type="ARBA" id="ARBA00023128"/>
    </source>
</evidence>
<dbReference type="GO" id="GO:0045259">
    <property type="term" value="C:proton-transporting ATP synthase complex"/>
    <property type="evidence" value="ECO:0007669"/>
    <property type="project" value="UniProtKB-KW"/>
</dbReference>
<keyword evidence="14" id="KW-0066">ATP synthesis</keyword>
<dbReference type="GO" id="GO:0031966">
    <property type="term" value="C:mitochondrial membrane"/>
    <property type="evidence" value="ECO:0007669"/>
    <property type="project" value="UniProtKB-SubCell"/>
</dbReference>
<evidence type="ECO:0000256" key="3">
    <source>
        <dbReference type="ARBA" id="ARBA00009281"/>
    </source>
</evidence>
<evidence type="ECO:0000256" key="8">
    <source>
        <dbReference type="ARBA" id="ARBA00022692"/>
    </source>
</evidence>
<dbReference type="EMBL" id="KX824083">
    <property type="protein sequence ID" value="APD51390.1"/>
    <property type="molecule type" value="Genomic_DNA"/>
</dbReference>
<dbReference type="GO" id="GO:0015986">
    <property type="term" value="P:proton motive force-driven ATP synthesis"/>
    <property type="evidence" value="ECO:0007669"/>
    <property type="project" value="InterPro"/>
</dbReference>
<protein>
    <recommendedName>
        <fullName evidence="5">ATP synthase protein MI25</fullName>
    </recommendedName>
</protein>
<keyword evidence="10 15" id="KW-1133">Transmembrane helix</keyword>
<evidence type="ECO:0000256" key="13">
    <source>
        <dbReference type="ARBA" id="ARBA00023136"/>
    </source>
</evidence>
<evidence type="ECO:0000256" key="7">
    <source>
        <dbReference type="ARBA" id="ARBA00022547"/>
    </source>
</evidence>
<geneLocation type="mitochondrion" evidence="16"/>
<organism evidence="16">
    <name type="scientific">Pelargonium citronellum</name>
    <dbReference type="NCBI Taxonomy" id="73188"/>
    <lineage>
        <taxon>Eukaryota</taxon>
        <taxon>Viridiplantae</taxon>
        <taxon>Streptophyta</taxon>
        <taxon>Embryophyta</taxon>
        <taxon>Tracheophyta</taxon>
        <taxon>Spermatophyta</taxon>
        <taxon>Magnoliopsida</taxon>
        <taxon>eudicotyledons</taxon>
        <taxon>Gunneridae</taxon>
        <taxon>Pentapetalae</taxon>
        <taxon>rosids</taxon>
        <taxon>malvids</taxon>
        <taxon>Geraniales</taxon>
        <taxon>Geraniaceae</taxon>
        <taxon>Pelargonium</taxon>
    </lineage>
</organism>
<accession>A0A1J0PJT3</accession>
<keyword evidence="7" id="KW-0138">CF(0)</keyword>
<evidence type="ECO:0000256" key="2">
    <source>
        <dbReference type="ARBA" id="ARBA00004304"/>
    </source>
</evidence>
<gene>
    <name evidence="16" type="primary">atp4</name>
</gene>
<evidence type="ECO:0000256" key="9">
    <source>
        <dbReference type="ARBA" id="ARBA00022781"/>
    </source>
</evidence>